<evidence type="ECO:0000256" key="3">
    <source>
        <dbReference type="ARBA" id="ARBA00022630"/>
    </source>
</evidence>
<dbReference type="NCBIfam" id="NF009906">
    <property type="entry name" value="PRK13369.1"/>
    <property type="match status" value="1"/>
</dbReference>
<sequence length="486" mass="53323">MTHDLLVIGGGINGCAIAREAALLGLGVVLVERDDLASHTSSASTKLIHGGLRYLEQYEFRLVREALGERERMLAIAPHLVHPLTFVLPHDHAVRPWWMVRAGLWLYDALGFDSSLPRSRSLKKADAGYQAPLKQTYRGFVYSDAWVDDSRLTVLNAVDAAANGAEILTRTGFERAERSGDHWRATLSDGRTVEARAIVVAAGGWTTEAMTAMGMPPRGHLRLVRGSHIVVPELFEGDHAYILQQPDRRIVFAIPYPGGTMIGTTDVAVDNPADAVISPEETAYLCEAVNRYFRRQVTPADVVSDWSGIRALYDDGAGAAAEVTRDYVLELHDDGAPVLGVFGGKITTARALAEDALTRLAPALGFDAHPVSRARVLPGGMIAEVETLARQVAERWPFLDAHAVDRMARAYGSRLVEMLEGVESDDDMGKTLPGGMSEREARFLHDTEFARTPDDVLDRRTKLGLRMSEDERQAFGDWWATAYPAD</sequence>
<dbReference type="InterPro" id="IPR000447">
    <property type="entry name" value="G3P_DH_FAD-dep"/>
</dbReference>
<evidence type="ECO:0000313" key="8">
    <source>
        <dbReference type="EMBL" id="HCB76882.1"/>
    </source>
</evidence>
<evidence type="ECO:0000259" key="7">
    <source>
        <dbReference type="Pfam" id="PF16901"/>
    </source>
</evidence>
<keyword evidence="3" id="KW-0285">Flavoprotein</keyword>
<proteinExistence type="inferred from homology"/>
<comment type="similarity">
    <text evidence="2">Belongs to the FAD-dependent glycerol-3-phosphate dehydrogenase family.</text>
</comment>
<dbReference type="InterPro" id="IPR006076">
    <property type="entry name" value="FAD-dep_OxRdtase"/>
</dbReference>
<dbReference type="GO" id="GO:0004368">
    <property type="term" value="F:glycerol-3-phosphate dehydrogenase (quinone) activity"/>
    <property type="evidence" value="ECO:0007669"/>
    <property type="project" value="InterPro"/>
</dbReference>
<reference evidence="8 9" key="1">
    <citation type="journal article" date="2018" name="Nat. Biotechnol.">
        <title>A standardized bacterial taxonomy based on genome phylogeny substantially revises the tree of life.</title>
        <authorList>
            <person name="Parks D.H."/>
            <person name="Chuvochina M."/>
            <person name="Waite D.W."/>
            <person name="Rinke C."/>
            <person name="Skarshewski A."/>
            <person name="Chaumeil P.A."/>
            <person name="Hugenholtz P."/>
        </authorList>
    </citation>
    <scope>NUCLEOTIDE SEQUENCE [LARGE SCALE GENOMIC DNA]</scope>
    <source>
        <strain evidence="8">UBA9015</strain>
    </source>
</reference>
<dbReference type="GO" id="GO:0046168">
    <property type="term" value="P:glycerol-3-phosphate catabolic process"/>
    <property type="evidence" value="ECO:0007669"/>
    <property type="project" value="TreeGrafter"/>
</dbReference>
<evidence type="ECO:0000256" key="2">
    <source>
        <dbReference type="ARBA" id="ARBA00007330"/>
    </source>
</evidence>
<keyword evidence="4" id="KW-0274">FAD</keyword>
<dbReference type="Pfam" id="PF16901">
    <property type="entry name" value="DAO_C"/>
    <property type="match status" value="1"/>
</dbReference>
<dbReference type="NCBIfam" id="NF008899">
    <property type="entry name" value="PRK12266.1"/>
    <property type="match status" value="1"/>
</dbReference>
<dbReference type="Proteomes" id="UP000262699">
    <property type="component" value="Unassembled WGS sequence"/>
</dbReference>
<dbReference type="InterPro" id="IPR036188">
    <property type="entry name" value="FAD/NAD-bd_sf"/>
</dbReference>
<evidence type="ECO:0000259" key="6">
    <source>
        <dbReference type="Pfam" id="PF01266"/>
    </source>
</evidence>
<keyword evidence="5" id="KW-0560">Oxidoreductase</keyword>
<dbReference type="Gene3D" id="1.10.8.870">
    <property type="entry name" value="Alpha-glycerophosphate oxidase, cap domain"/>
    <property type="match status" value="1"/>
</dbReference>
<accession>A0A3D0WE27</accession>
<evidence type="ECO:0000256" key="1">
    <source>
        <dbReference type="ARBA" id="ARBA00001974"/>
    </source>
</evidence>
<dbReference type="SUPFAM" id="SSF51905">
    <property type="entry name" value="FAD/NAD(P)-binding domain"/>
    <property type="match status" value="1"/>
</dbReference>
<dbReference type="Pfam" id="PF01266">
    <property type="entry name" value="DAO"/>
    <property type="match status" value="1"/>
</dbReference>
<organism evidence="8 9">
    <name type="scientific">Sphingomonas bacterium</name>
    <dbReference type="NCBI Taxonomy" id="1895847"/>
    <lineage>
        <taxon>Bacteria</taxon>
        <taxon>Pseudomonadati</taxon>
        <taxon>Pseudomonadota</taxon>
        <taxon>Alphaproteobacteria</taxon>
        <taxon>Sphingomonadales</taxon>
        <taxon>Sphingomonadaceae</taxon>
        <taxon>Sphingomonas</taxon>
    </lineage>
</organism>
<evidence type="ECO:0000313" key="9">
    <source>
        <dbReference type="Proteomes" id="UP000262699"/>
    </source>
</evidence>
<name>A0A3D0WE27_9SPHN</name>
<feature type="domain" description="FAD dependent oxidoreductase" evidence="6">
    <location>
        <begin position="4"/>
        <end position="349"/>
    </location>
</feature>
<evidence type="ECO:0000256" key="5">
    <source>
        <dbReference type="ARBA" id="ARBA00023002"/>
    </source>
</evidence>
<dbReference type="PANTHER" id="PTHR11985">
    <property type="entry name" value="GLYCEROL-3-PHOSPHATE DEHYDROGENASE"/>
    <property type="match status" value="1"/>
</dbReference>
<protein>
    <submittedName>
        <fullName evidence="8">Glycerol-3-phosphate dehydrogenase</fullName>
    </submittedName>
</protein>
<dbReference type="EMBL" id="DOYJ01000338">
    <property type="protein sequence ID" value="HCB76882.1"/>
    <property type="molecule type" value="Genomic_DNA"/>
</dbReference>
<feature type="domain" description="Alpha-glycerophosphate oxidase C-terminal" evidence="7">
    <location>
        <begin position="375"/>
        <end position="469"/>
    </location>
</feature>
<dbReference type="Gene3D" id="3.30.9.10">
    <property type="entry name" value="D-Amino Acid Oxidase, subunit A, domain 2"/>
    <property type="match status" value="1"/>
</dbReference>
<dbReference type="InterPro" id="IPR038299">
    <property type="entry name" value="DAO_C_sf"/>
</dbReference>
<dbReference type="Gene3D" id="3.50.50.60">
    <property type="entry name" value="FAD/NAD(P)-binding domain"/>
    <property type="match status" value="1"/>
</dbReference>
<dbReference type="InterPro" id="IPR031656">
    <property type="entry name" value="DAO_C"/>
</dbReference>
<dbReference type="PANTHER" id="PTHR11985:SF15">
    <property type="entry name" value="GLYCEROL-3-PHOSPHATE DEHYDROGENASE, MITOCHONDRIAL"/>
    <property type="match status" value="1"/>
</dbReference>
<evidence type="ECO:0000256" key="4">
    <source>
        <dbReference type="ARBA" id="ARBA00022827"/>
    </source>
</evidence>
<comment type="cofactor">
    <cofactor evidence="1">
        <name>FAD</name>
        <dbReference type="ChEBI" id="CHEBI:57692"/>
    </cofactor>
</comment>
<dbReference type="AlphaFoldDB" id="A0A3D0WE27"/>
<dbReference type="PRINTS" id="PR01001">
    <property type="entry name" value="FADG3PDH"/>
</dbReference>
<gene>
    <name evidence="8" type="ORF">DEP91_12055</name>
</gene>
<comment type="caution">
    <text evidence="8">The sequence shown here is derived from an EMBL/GenBank/DDBJ whole genome shotgun (WGS) entry which is preliminary data.</text>
</comment>